<feature type="compositionally biased region" description="Acidic residues" evidence="1">
    <location>
        <begin position="572"/>
        <end position="607"/>
    </location>
</feature>
<comment type="caution">
    <text evidence="2">The sequence shown here is derived from an EMBL/GenBank/DDBJ whole genome shotgun (WGS) entry which is preliminary data.</text>
</comment>
<dbReference type="GO" id="GO:0001181">
    <property type="term" value="F:RNA polymerase I general transcription initiation factor activity"/>
    <property type="evidence" value="ECO:0007669"/>
    <property type="project" value="TreeGrafter"/>
</dbReference>
<dbReference type="VEuPathDB" id="FungiDB:SPBR_03630"/>
<dbReference type="Proteomes" id="UP000031575">
    <property type="component" value="Unassembled WGS sequence"/>
</dbReference>
<feature type="compositionally biased region" description="Acidic residues" evidence="1">
    <location>
        <begin position="120"/>
        <end position="140"/>
    </location>
</feature>
<protein>
    <recommendedName>
        <fullName evidence="4">Myb-like domain-containing protein</fullName>
    </recommendedName>
</protein>
<dbReference type="RefSeq" id="XP_040622789.1">
    <property type="nucleotide sequence ID" value="XM_040761920.1"/>
</dbReference>
<dbReference type="HOGENOM" id="CLU_012849_2_1_1"/>
<name>A0A0C2F743_9PEZI</name>
<feature type="compositionally biased region" description="Basic and acidic residues" evidence="1">
    <location>
        <begin position="65"/>
        <end position="78"/>
    </location>
</feature>
<accession>A0A0C2F743</accession>
<evidence type="ECO:0000256" key="1">
    <source>
        <dbReference type="SAM" id="MobiDB-lite"/>
    </source>
</evidence>
<dbReference type="GeneID" id="63676841"/>
<dbReference type="GO" id="GO:0000182">
    <property type="term" value="F:rDNA binding"/>
    <property type="evidence" value="ECO:0007669"/>
    <property type="project" value="TreeGrafter"/>
</dbReference>
<dbReference type="AlphaFoldDB" id="A0A0C2F743"/>
<dbReference type="GO" id="GO:0006361">
    <property type="term" value="P:transcription initiation at RNA polymerase I promoter"/>
    <property type="evidence" value="ECO:0007669"/>
    <property type="project" value="TreeGrafter"/>
</dbReference>
<sequence>MTPNADGQSRQPYAKPLSSYALRPRAGSVAMTERSRPEDDEDDDGLLQHQLAETVEFVDTQQWPLREDGLVGARRELESESSDYQPSDSEPSPEPALSGIKEEEDGSVRMGDVEAHDGSSESESEGEDEDEDEDENEDEGSASAFRAGQKRSRERTFSTPLVDDNEPQNKKLNRAKSSVNLLYTEILEDDMDDARRKYVAEDRTKLSTTQIGLTVWTAEEKEIFFESIARLGSDDIPGIAARLLGSKSEIEVRHYKHVLDENVQARKRDPRAPFHRPLLSDIPAATEIGKVCCDALQMTADAVARREFQQDAKAEQRKWGPQWLLTGDNCRALSKAALEMAGMPGDDEASNQSPMPIGGPQGERMAELGAQMHPDSVPMLTLFDVRTMLLLSERVFMNGTEEDANYMGLGDALPAMHMSALHDLYALVYALTQRLAATAMHFCRSRDQAKRHLPRSVKKLVRPRDVRAAVASLGLKKDSQVFWARCPRRLGLNVRRTAIPFADMQSSGIRTAAAAGSAPDVSENNAEGSSDDKEGSQDSSSDDDSDIISTYGEVEKELLPEAADQKPSSLGFDEDEGSLGEEDGLSDIDDYDDTDESNEYSSNDTDESQDRDTDAATTEQRVTTEANEIIHHTANGYPTAAWAETSLRNRIRDELKEEEYASAVDEHASRRDELYLWAVLGRRPPPEAGLDQFNENVPPHVEDFSADARRYPVDEIIATGSDWRDKLQYEAEWEGAAVRAQKTAKEEVRQANEL</sequence>
<dbReference type="OrthoDB" id="2240312at2759"/>
<evidence type="ECO:0000313" key="2">
    <source>
        <dbReference type="EMBL" id="KIH94779.1"/>
    </source>
</evidence>
<dbReference type="InterPro" id="IPR001005">
    <property type="entry name" value="SANT/Myb"/>
</dbReference>
<dbReference type="GO" id="GO:0000500">
    <property type="term" value="C:RNA polymerase I upstream activating factor complex"/>
    <property type="evidence" value="ECO:0007669"/>
    <property type="project" value="InterPro"/>
</dbReference>
<organism evidence="2 3">
    <name type="scientific">Sporothrix brasiliensis 5110</name>
    <dbReference type="NCBI Taxonomy" id="1398154"/>
    <lineage>
        <taxon>Eukaryota</taxon>
        <taxon>Fungi</taxon>
        <taxon>Dikarya</taxon>
        <taxon>Ascomycota</taxon>
        <taxon>Pezizomycotina</taxon>
        <taxon>Sordariomycetes</taxon>
        <taxon>Sordariomycetidae</taxon>
        <taxon>Ophiostomatales</taxon>
        <taxon>Ophiostomataceae</taxon>
        <taxon>Sporothrix</taxon>
    </lineage>
</organism>
<dbReference type="EMBL" id="AWTV01000003">
    <property type="protein sequence ID" value="KIH94779.1"/>
    <property type="molecule type" value="Genomic_DNA"/>
</dbReference>
<proteinExistence type="predicted"/>
<feature type="compositionally biased region" description="Polar residues" evidence="1">
    <location>
        <begin position="615"/>
        <end position="626"/>
    </location>
</feature>
<feature type="compositionally biased region" description="Polar residues" evidence="1">
    <location>
        <begin position="1"/>
        <end position="11"/>
    </location>
</feature>
<keyword evidence="3" id="KW-1185">Reference proteome</keyword>
<reference evidence="2 3" key="1">
    <citation type="journal article" date="2014" name="BMC Genomics">
        <title>Comparative genomics of the major fungal agents of human and animal Sporotrichosis: Sporothrix schenckii and Sporothrix brasiliensis.</title>
        <authorList>
            <person name="Teixeira M.M."/>
            <person name="de Almeida L.G."/>
            <person name="Kubitschek-Barreira P."/>
            <person name="Alves F.L."/>
            <person name="Kioshima E.S."/>
            <person name="Abadio A.K."/>
            <person name="Fernandes L."/>
            <person name="Derengowski L.S."/>
            <person name="Ferreira K.S."/>
            <person name="Souza R.C."/>
            <person name="Ruiz J.C."/>
            <person name="de Andrade N.C."/>
            <person name="Paes H.C."/>
            <person name="Nicola A.M."/>
            <person name="Albuquerque P."/>
            <person name="Gerber A.L."/>
            <person name="Martins V.P."/>
            <person name="Peconick L.D."/>
            <person name="Neto A.V."/>
            <person name="Chaucanez C.B."/>
            <person name="Silva P.A."/>
            <person name="Cunha O.L."/>
            <person name="de Oliveira F.F."/>
            <person name="dos Santos T.C."/>
            <person name="Barros A.L."/>
            <person name="Soares M.A."/>
            <person name="de Oliveira L.M."/>
            <person name="Marini M.M."/>
            <person name="Villalobos-Duno H."/>
            <person name="Cunha M.M."/>
            <person name="de Hoog S."/>
            <person name="da Silveira J.F."/>
            <person name="Henrissat B."/>
            <person name="Nino-Vega G.A."/>
            <person name="Cisalpino P.S."/>
            <person name="Mora-Montes H.M."/>
            <person name="Almeida S.R."/>
            <person name="Stajich J.E."/>
            <person name="Lopes-Bezerra L.M."/>
            <person name="Vasconcelos A.T."/>
            <person name="Felipe M.S."/>
        </authorList>
    </citation>
    <scope>NUCLEOTIDE SEQUENCE [LARGE SCALE GENOMIC DNA]</scope>
    <source>
        <strain evidence="2 3">5110</strain>
    </source>
</reference>
<dbReference type="PANTHER" id="PTHR28079:SF1">
    <property type="entry name" value="RNA POLYMERASE I-SPECIFIC TRANSCRIPTION INITIATION FACTOR RRN5"/>
    <property type="match status" value="1"/>
</dbReference>
<dbReference type="PANTHER" id="PTHR28079">
    <property type="entry name" value="RNA POLYMERASE I-SPECIFIC TRANSCRIPTION INITIATION FACTOR RRN5"/>
    <property type="match status" value="1"/>
</dbReference>
<dbReference type="GO" id="GO:0042790">
    <property type="term" value="P:nucleolar large rRNA transcription by RNA polymerase I"/>
    <property type="evidence" value="ECO:0007669"/>
    <property type="project" value="InterPro"/>
</dbReference>
<dbReference type="CDD" id="cd00167">
    <property type="entry name" value="SANT"/>
    <property type="match status" value="1"/>
</dbReference>
<feature type="region of interest" description="Disordered" evidence="1">
    <location>
        <begin position="510"/>
        <end position="632"/>
    </location>
</feature>
<evidence type="ECO:0000313" key="3">
    <source>
        <dbReference type="Proteomes" id="UP000031575"/>
    </source>
</evidence>
<feature type="region of interest" description="Disordered" evidence="1">
    <location>
        <begin position="1"/>
        <end position="169"/>
    </location>
</feature>
<gene>
    <name evidence="2" type="ORF">SPBR_03630</name>
</gene>
<evidence type="ECO:0008006" key="4">
    <source>
        <dbReference type="Google" id="ProtNLM"/>
    </source>
</evidence>
<dbReference type="InterPro" id="IPR039601">
    <property type="entry name" value="Rrn5"/>
</dbReference>